<protein>
    <submittedName>
        <fullName evidence="1">Uncharacterized protein</fullName>
    </submittedName>
</protein>
<evidence type="ECO:0000313" key="1">
    <source>
        <dbReference type="EMBL" id="MBD2714419.1"/>
    </source>
</evidence>
<gene>
    <name evidence="1" type="ORF">IC231_05190</name>
</gene>
<comment type="caution">
    <text evidence="1">The sequence shown here is derived from an EMBL/GenBank/DDBJ whole genome shotgun (WGS) entry which is preliminary data.</text>
</comment>
<keyword evidence="2" id="KW-1185">Reference proteome</keyword>
<dbReference type="RefSeq" id="WP_190783493.1">
    <property type="nucleotide sequence ID" value="NZ_JACWZZ010000001.1"/>
</dbReference>
<organism evidence="1 2">
    <name type="scientific">Hymenobacter duratus</name>
    <dbReference type="NCBI Taxonomy" id="2771356"/>
    <lineage>
        <taxon>Bacteria</taxon>
        <taxon>Pseudomonadati</taxon>
        <taxon>Bacteroidota</taxon>
        <taxon>Cytophagia</taxon>
        <taxon>Cytophagales</taxon>
        <taxon>Hymenobacteraceae</taxon>
        <taxon>Hymenobacter</taxon>
    </lineage>
</organism>
<dbReference type="Proteomes" id="UP000642468">
    <property type="component" value="Unassembled WGS sequence"/>
</dbReference>
<dbReference type="EMBL" id="JACWZZ010000001">
    <property type="protein sequence ID" value="MBD2714419.1"/>
    <property type="molecule type" value="Genomic_DNA"/>
</dbReference>
<reference evidence="1 2" key="1">
    <citation type="submission" date="2020-09" db="EMBL/GenBank/DDBJ databases">
        <authorList>
            <person name="Kim M.K."/>
        </authorList>
    </citation>
    <scope>NUCLEOTIDE SEQUENCE [LARGE SCALE GENOMIC DNA]</scope>
    <source>
        <strain evidence="1 2">BT646</strain>
    </source>
</reference>
<sequence>MSTVAPIALVDTEDSKYKVGQIWKYQTRPNERESLLTVVKVELQHEAIVVVHIHVDGLCLKPTEHGGKPGTTASHLPFSEEAMDASVIHLVTQVEQLPSFEEGYEMWREAFLDGKAGTFSITVAQVIDFIESSLNTH</sequence>
<evidence type="ECO:0000313" key="2">
    <source>
        <dbReference type="Proteomes" id="UP000642468"/>
    </source>
</evidence>
<proteinExistence type="predicted"/>
<name>A0ABR8JHY9_9BACT</name>
<accession>A0ABR8JHY9</accession>